<dbReference type="InterPro" id="IPR002545">
    <property type="entry name" value="CheW-lke_dom"/>
</dbReference>
<feature type="modified residue" description="4-aspartylphosphate" evidence="3">
    <location>
        <position position="230"/>
    </location>
</feature>
<keyword evidence="7" id="KW-1185">Reference proteome</keyword>
<dbReference type="EMBL" id="SXDP01000002">
    <property type="protein sequence ID" value="NEZ46144.1"/>
    <property type="molecule type" value="Genomic_DNA"/>
</dbReference>
<evidence type="ECO:0000313" key="6">
    <source>
        <dbReference type="EMBL" id="NEZ46144.1"/>
    </source>
</evidence>
<dbReference type="PROSITE" id="PS50110">
    <property type="entry name" value="RESPONSE_REGULATORY"/>
    <property type="match status" value="1"/>
</dbReference>
<dbReference type="Gene3D" id="3.40.50.2300">
    <property type="match status" value="1"/>
</dbReference>
<evidence type="ECO:0000256" key="3">
    <source>
        <dbReference type="PROSITE-ProRule" id="PRU00169"/>
    </source>
</evidence>
<evidence type="ECO:0000313" key="7">
    <source>
        <dbReference type="Proteomes" id="UP000473885"/>
    </source>
</evidence>
<dbReference type="PROSITE" id="PS50851">
    <property type="entry name" value="CHEW"/>
    <property type="match status" value="1"/>
</dbReference>
<gene>
    <name evidence="6" type="ORF">FDF74_02830</name>
</gene>
<evidence type="ECO:0000259" key="4">
    <source>
        <dbReference type="PROSITE" id="PS50110"/>
    </source>
</evidence>
<keyword evidence="3" id="KW-0597">Phosphoprotein</keyword>
<dbReference type="SMART" id="SM00448">
    <property type="entry name" value="REC"/>
    <property type="match status" value="1"/>
</dbReference>
<dbReference type="GO" id="GO:0000160">
    <property type="term" value="P:phosphorelay signal transduction system"/>
    <property type="evidence" value="ECO:0007669"/>
    <property type="project" value="InterPro"/>
</dbReference>
<accession>A0A6M0R7J7</accession>
<evidence type="ECO:0000256" key="2">
    <source>
        <dbReference type="ARBA" id="ARBA00024867"/>
    </source>
</evidence>
<dbReference type="InterPro" id="IPR001789">
    <property type="entry name" value="Sig_transdc_resp-reg_receiver"/>
</dbReference>
<dbReference type="SUPFAM" id="SSF50341">
    <property type="entry name" value="CheW-like"/>
    <property type="match status" value="1"/>
</dbReference>
<feature type="domain" description="Response regulatory" evidence="4">
    <location>
        <begin position="170"/>
        <end position="297"/>
    </location>
</feature>
<protein>
    <recommendedName>
        <fullName evidence="1">Stage 0 sporulation protein A homolog</fullName>
    </recommendedName>
</protein>
<dbReference type="Gene3D" id="2.40.50.180">
    <property type="entry name" value="CheA-289, Domain 4"/>
    <property type="match status" value="1"/>
</dbReference>
<comment type="caution">
    <text evidence="6">The sequence shown here is derived from an EMBL/GenBank/DDBJ whole genome shotgun (WGS) entry which is preliminary data.</text>
</comment>
<dbReference type="PANTHER" id="PTHR47233:SF3">
    <property type="entry name" value="CHEMOTAXIS PROTEIN CHEV"/>
    <property type="match status" value="1"/>
</dbReference>
<feature type="domain" description="CheW-like" evidence="5">
    <location>
        <begin position="13"/>
        <end position="149"/>
    </location>
</feature>
<sequence>MNSDILLESGTGEVEILEFSINNKYYAINVIKVREVIEIDNLTRVPQCHDAIDGLILCRNEILPLIDLNYIINNKRDETRKFKTIICEFNRVKVAFKIDKVIGIHRIKWTEILKPDDISANSLVIGNIILNKKIILLLDFEKIVTDINPSTGINENKIVEVDYKDRSNIKVILAEDSALIRTLLNDTLMKAGFKNLKLFDDGKQALDYLYKLVDKKKENFKEDVQILITDIEMPQMDGHTLTRKIKEHPFLRNLPVIIFSSLITDDLKHKGDSVGADAQLSKPDIGNLVNLIDEYVEK</sequence>
<dbReference type="AlphaFoldDB" id="A0A6M0R7J7"/>
<dbReference type="Pfam" id="PF01584">
    <property type="entry name" value="CheW"/>
    <property type="match status" value="1"/>
</dbReference>
<dbReference type="SMART" id="SM00260">
    <property type="entry name" value="CheW"/>
    <property type="match status" value="1"/>
</dbReference>
<comment type="function">
    <text evidence="2">May play the central regulatory role in sporulation. It may be an element of the effector pathway responsible for the activation of sporulation genes in response to nutritional stress. Spo0A may act in concert with spo0H (a sigma factor) to control the expression of some genes that are critical to the sporulation process.</text>
</comment>
<name>A0A6M0R7J7_9CLOT</name>
<dbReference type="GO" id="GO:0006935">
    <property type="term" value="P:chemotaxis"/>
    <property type="evidence" value="ECO:0007669"/>
    <property type="project" value="InterPro"/>
</dbReference>
<evidence type="ECO:0000259" key="5">
    <source>
        <dbReference type="PROSITE" id="PS50851"/>
    </source>
</evidence>
<evidence type="ECO:0000256" key="1">
    <source>
        <dbReference type="ARBA" id="ARBA00018672"/>
    </source>
</evidence>
<dbReference type="Proteomes" id="UP000473885">
    <property type="component" value="Unassembled WGS sequence"/>
</dbReference>
<dbReference type="SUPFAM" id="SSF52172">
    <property type="entry name" value="CheY-like"/>
    <property type="match status" value="1"/>
</dbReference>
<proteinExistence type="predicted"/>
<dbReference type="PANTHER" id="PTHR47233">
    <property type="entry name" value="CHEMOTAXIS PROTEIN CHEV"/>
    <property type="match status" value="1"/>
</dbReference>
<dbReference type="RefSeq" id="WP_163248455.1">
    <property type="nucleotide sequence ID" value="NZ_SXDP01000002.1"/>
</dbReference>
<dbReference type="Gene3D" id="2.30.30.40">
    <property type="entry name" value="SH3 Domains"/>
    <property type="match status" value="1"/>
</dbReference>
<dbReference type="InterPro" id="IPR036061">
    <property type="entry name" value="CheW-like_dom_sf"/>
</dbReference>
<dbReference type="InterPro" id="IPR011006">
    <property type="entry name" value="CheY-like_superfamily"/>
</dbReference>
<reference evidence="6 7" key="1">
    <citation type="submission" date="2019-04" db="EMBL/GenBank/DDBJ databases">
        <title>Genome sequencing of Clostridium botulinum Groups I-IV and Clostridium butyricum.</title>
        <authorList>
            <person name="Brunt J."/>
            <person name="Van Vliet A.H.M."/>
            <person name="Stringer S.C."/>
            <person name="Carter A.T."/>
            <person name="Peck M.W."/>
        </authorList>
    </citation>
    <scope>NUCLEOTIDE SEQUENCE [LARGE SCALE GENOMIC DNA]</scope>
    <source>
        <strain evidence="6 7">IFR 18/094</strain>
    </source>
</reference>
<dbReference type="InterPro" id="IPR024181">
    <property type="entry name" value="Chemotax_regulator_CheV"/>
</dbReference>
<dbReference type="Pfam" id="PF00072">
    <property type="entry name" value="Response_reg"/>
    <property type="match status" value="1"/>
</dbReference>
<dbReference type="PIRSF" id="PIRSF002867">
    <property type="entry name" value="CheV"/>
    <property type="match status" value="1"/>
</dbReference>
<organism evidence="6 7">
    <name type="scientific">Clostridium niameyense</name>
    <dbReference type="NCBI Taxonomy" id="1622073"/>
    <lineage>
        <taxon>Bacteria</taxon>
        <taxon>Bacillati</taxon>
        <taxon>Bacillota</taxon>
        <taxon>Clostridia</taxon>
        <taxon>Eubacteriales</taxon>
        <taxon>Clostridiaceae</taxon>
        <taxon>Clostridium</taxon>
    </lineage>
</organism>